<dbReference type="KEGG" id="cao:Celal_0275"/>
<organism evidence="1 2">
    <name type="scientific">Cellulophaga algicola (strain DSM 14237 / IC166 / ACAM 630)</name>
    <dbReference type="NCBI Taxonomy" id="688270"/>
    <lineage>
        <taxon>Bacteria</taxon>
        <taxon>Pseudomonadati</taxon>
        <taxon>Bacteroidota</taxon>
        <taxon>Flavobacteriia</taxon>
        <taxon>Flavobacteriales</taxon>
        <taxon>Flavobacteriaceae</taxon>
        <taxon>Cellulophaga</taxon>
    </lineage>
</organism>
<dbReference type="RefSeq" id="WP_013549116.1">
    <property type="nucleotide sequence ID" value="NC_014934.1"/>
</dbReference>
<sequence length="53" mass="6131">MKKTILLAHKEEEITLENCFLSQPHLDTNITNDLGDMSLIINQSYHKFIDNLS</sequence>
<evidence type="ECO:0000313" key="1">
    <source>
        <dbReference type="EMBL" id="ADV47621.1"/>
    </source>
</evidence>
<dbReference type="AlphaFoldDB" id="E6X8N4"/>
<dbReference type="eggNOG" id="ENOG50311I6">
    <property type="taxonomic scope" value="Bacteria"/>
</dbReference>
<dbReference type="EMBL" id="CP002453">
    <property type="protein sequence ID" value="ADV47621.1"/>
    <property type="molecule type" value="Genomic_DNA"/>
</dbReference>
<protein>
    <submittedName>
        <fullName evidence="1">Uncharacterized protein</fullName>
    </submittedName>
</protein>
<dbReference type="HOGENOM" id="CLU_3059808_0_0_10"/>
<gene>
    <name evidence="1" type="ordered locus">Celal_0275</name>
</gene>
<name>E6X8N4_CELAD</name>
<reference evidence="1 2" key="1">
    <citation type="journal article" date="2010" name="Stand. Genomic Sci.">
        <title>Complete genome sequence of Cellulophaga algicola type strain (IC166).</title>
        <authorList>
            <person name="Abt B."/>
            <person name="Lu M."/>
            <person name="Misra M."/>
            <person name="Han C."/>
            <person name="Nolan M."/>
            <person name="Lucas S."/>
            <person name="Hammon N."/>
            <person name="Deshpande S."/>
            <person name="Cheng J.F."/>
            <person name="Tapia R."/>
            <person name="Goodwin L."/>
            <person name="Pitluck S."/>
            <person name="Liolios K."/>
            <person name="Pagani I."/>
            <person name="Ivanova N."/>
            <person name="Mavromatis K."/>
            <person name="Ovchinikova G."/>
            <person name="Pati A."/>
            <person name="Chen A."/>
            <person name="Palaniappan K."/>
            <person name="Land M."/>
            <person name="Hauser L."/>
            <person name="Chang Y.J."/>
            <person name="Jeffries C.D."/>
            <person name="Detter J.C."/>
            <person name="Brambilla E."/>
            <person name="Rohde M."/>
            <person name="Tindall B.J."/>
            <person name="Goker M."/>
            <person name="Woyke T."/>
            <person name="Bristow J."/>
            <person name="Eisen J.A."/>
            <person name="Markowitz V."/>
            <person name="Hugenholtz P."/>
            <person name="Kyrpides N.C."/>
            <person name="Klenk H.P."/>
            <person name="Lapidus A."/>
        </authorList>
    </citation>
    <scope>NUCLEOTIDE SEQUENCE [LARGE SCALE GENOMIC DNA]</scope>
    <source>
        <strain evidence="2">DSM 14237 / IC166 / ACAM 630</strain>
    </source>
</reference>
<accession>E6X8N4</accession>
<evidence type="ECO:0000313" key="2">
    <source>
        <dbReference type="Proteomes" id="UP000008634"/>
    </source>
</evidence>
<keyword evidence="2" id="KW-1185">Reference proteome</keyword>
<proteinExistence type="predicted"/>
<dbReference type="Proteomes" id="UP000008634">
    <property type="component" value="Chromosome"/>
</dbReference>